<evidence type="ECO:0000256" key="5">
    <source>
        <dbReference type="ARBA" id="ARBA00023163"/>
    </source>
</evidence>
<keyword evidence="5" id="KW-0804">Transcription</keyword>
<evidence type="ECO:0000256" key="7">
    <source>
        <dbReference type="SAM" id="MobiDB-lite"/>
    </source>
</evidence>
<evidence type="ECO:0000256" key="1">
    <source>
        <dbReference type="ARBA" id="ARBA00004123"/>
    </source>
</evidence>
<evidence type="ECO:0000256" key="6">
    <source>
        <dbReference type="ARBA" id="ARBA00023242"/>
    </source>
</evidence>
<protein>
    <recommendedName>
        <fullName evidence="8">BHLH domain-containing protein</fullName>
    </recommendedName>
</protein>
<comment type="subunit">
    <text evidence="2">Homodimer.</text>
</comment>
<reference evidence="9 10" key="1">
    <citation type="submission" date="2024-11" db="EMBL/GenBank/DDBJ databases">
        <title>A near-complete genome assembly of Cinchona calisaya.</title>
        <authorList>
            <person name="Lian D.C."/>
            <person name="Zhao X.W."/>
            <person name="Wei L."/>
        </authorList>
    </citation>
    <scope>NUCLEOTIDE SEQUENCE [LARGE SCALE GENOMIC DNA]</scope>
    <source>
        <tissue evidence="9">Nenye</tissue>
    </source>
</reference>
<dbReference type="GO" id="GO:0005634">
    <property type="term" value="C:nucleus"/>
    <property type="evidence" value="ECO:0007669"/>
    <property type="project" value="UniProtKB-SubCell"/>
</dbReference>
<keyword evidence="3" id="KW-0805">Transcription regulation</keyword>
<feature type="compositionally biased region" description="Basic and acidic residues" evidence="7">
    <location>
        <begin position="76"/>
        <end position="85"/>
    </location>
</feature>
<dbReference type="FunFam" id="4.10.280.10:FF:000085">
    <property type="entry name" value="Transcription factor bHLH126"/>
    <property type="match status" value="1"/>
</dbReference>
<comment type="caution">
    <text evidence="9">The sequence shown here is derived from an EMBL/GenBank/DDBJ whole genome shotgun (WGS) entry which is preliminary data.</text>
</comment>
<dbReference type="GO" id="GO:0003677">
    <property type="term" value="F:DNA binding"/>
    <property type="evidence" value="ECO:0007669"/>
    <property type="project" value="UniProtKB-KW"/>
</dbReference>
<dbReference type="CDD" id="cd18914">
    <property type="entry name" value="bHLH_AtORG2_like"/>
    <property type="match status" value="1"/>
</dbReference>
<dbReference type="InterPro" id="IPR015660">
    <property type="entry name" value="MASH1/Ascl1a-like"/>
</dbReference>
<evidence type="ECO:0000256" key="2">
    <source>
        <dbReference type="ARBA" id="ARBA00011738"/>
    </source>
</evidence>
<dbReference type="InterPro" id="IPR036638">
    <property type="entry name" value="HLH_DNA-bd_sf"/>
</dbReference>
<dbReference type="AlphaFoldDB" id="A0ABD2ZYU2"/>
<dbReference type="Pfam" id="PF00010">
    <property type="entry name" value="HLH"/>
    <property type="match status" value="1"/>
</dbReference>
<evidence type="ECO:0000313" key="9">
    <source>
        <dbReference type="EMBL" id="KAL3524209.1"/>
    </source>
</evidence>
<proteinExistence type="predicted"/>
<evidence type="ECO:0000256" key="4">
    <source>
        <dbReference type="ARBA" id="ARBA00023125"/>
    </source>
</evidence>
<dbReference type="InterPro" id="IPR011598">
    <property type="entry name" value="bHLH_dom"/>
</dbReference>
<keyword evidence="10" id="KW-1185">Reference proteome</keyword>
<comment type="subcellular location">
    <subcellularLocation>
        <location evidence="1">Nucleus</location>
    </subcellularLocation>
</comment>
<evidence type="ECO:0000256" key="3">
    <source>
        <dbReference type="ARBA" id="ARBA00023015"/>
    </source>
</evidence>
<dbReference type="Proteomes" id="UP001630127">
    <property type="component" value="Unassembled WGS sequence"/>
</dbReference>
<accession>A0ABD2ZYU2</accession>
<dbReference type="GO" id="GO:0006355">
    <property type="term" value="P:regulation of DNA-templated transcription"/>
    <property type="evidence" value="ECO:0007669"/>
    <property type="project" value="UniProtKB-ARBA"/>
</dbReference>
<keyword evidence="6" id="KW-0539">Nucleus</keyword>
<dbReference type="PANTHER" id="PTHR13935:SF106">
    <property type="entry name" value="ACHAETE-SCUTE COMPLEX PROTEIN T5-RELATED"/>
    <property type="match status" value="1"/>
</dbReference>
<dbReference type="SUPFAM" id="SSF47459">
    <property type="entry name" value="HLH, helix-loop-helix DNA-binding domain"/>
    <property type="match status" value="1"/>
</dbReference>
<feature type="region of interest" description="Disordered" evidence="7">
    <location>
        <begin position="54"/>
        <end position="85"/>
    </location>
</feature>
<evidence type="ECO:0000259" key="8">
    <source>
        <dbReference type="PROSITE" id="PS50888"/>
    </source>
</evidence>
<dbReference type="PROSITE" id="PS50888">
    <property type="entry name" value="BHLH"/>
    <property type="match status" value="1"/>
</dbReference>
<dbReference type="PANTHER" id="PTHR13935">
    <property type="entry name" value="ACHAETE-SCUTE TRANSCRIPTION FACTOR-RELATED"/>
    <property type="match status" value="1"/>
</dbReference>
<feature type="domain" description="BHLH" evidence="8">
    <location>
        <begin position="80"/>
        <end position="132"/>
    </location>
</feature>
<evidence type="ECO:0000313" key="10">
    <source>
        <dbReference type="Proteomes" id="UP001630127"/>
    </source>
</evidence>
<dbReference type="Gene3D" id="4.10.280.10">
    <property type="entry name" value="Helix-loop-helix DNA-binding domain"/>
    <property type="match status" value="1"/>
</dbReference>
<name>A0ABD2ZYU2_9GENT</name>
<dbReference type="EMBL" id="JBJUIK010000007">
    <property type="protein sequence ID" value="KAL3524209.1"/>
    <property type="molecule type" value="Genomic_DNA"/>
</dbReference>
<sequence length="252" mass="28577">MDDFTSSLIPIQQDDPLLFPYLDHTNTIHHQDLINQGASSLASLHQENEVTLNTNAAGRRQRKSSSVRDNTNLNSDDNKQKRAVHRDIERLRRQEMANLYSSLRTLLPLEYIKGKRSISDHVHEAVNYIKHMEKKIMELEVKRDSLRNLLDGSDLDVKNVKARNYNSSITFTVRPCSGGGIEILVKNDLADNQIPLSKILDALLDEGLAVVSCVCTKVDQNFLCTILTDQPSHMKDVDLNFLQEKLTDKVIS</sequence>
<gene>
    <name evidence="9" type="ORF">ACH5RR_017043</name>
</gene>
<organism evidence="9 10">
    <name type="scientific">Cinchona calisaya</name>
    <dbReference type="NCBI Taxonomy" id="153742"/>
    <lineage>
        <taxon>Eukaryota</taxon>
        <taxon>Viridiplantae</taxon>
        <taxon>Streptophyta</taxon>
        <taxon>Embryophyta</taxon>
        <taxon>Tracheophyta</taxon>
        <taxon>Spermatophyta</taxon>
        <taxon>Magnoliopsida</taxon>
        <taxon>eudicotyledons</taxon>
        <taxon>Gunneridae</taxon>
        <taxon>Pentapetalae</taxon>
        <taxon>asterids</taxon>
        <taxon>lamiids</taxon>
        <taxon>Gentianales</taxon>
        <taxon>Rubiaceae</taxon>
        <taxon>Cinchonoideae</taxon>
        <taxon>Cinchoneae</taxon>
        <taxon>Cinchona</taxon>
    </lineage>
</organism>
<keyword evidence="4" id="KW-0238">DNA-binding</keyword>